<proteinExistence type="predicted"/>
<feature type="transmembrane region" description="Helical" evidence="10">
    <location>
        <begin position="337"/>
        <end position="355"/>
    </location>
</feature>
<protein>
    <submittedName>
        <fullName evidence="12">Sodium:proton antiporter</fullName>
    </submittedName>
</protein>
<comment type="subcellular location">
    <subcellularLocation>
        <location evidence="1">Cell membrane</location>
        <topology evidence="1">Multi-pass membrane protein</topology>
    </subcellularLocation>
</comment>
<evidence type="ECO:0000259" key="11">
    <source>
        <dbReference type="Pfam" id="PF00999"/>
    </source>
</evidence>
<dbReference type="GO" id="GO:0098719">
    <property type="term" value="P:sodium ion import across plasma membrane"/>
    <property type="evidence" value="ECO:0007669"/>
    <property type="project" value="TreeGrafter"/>
</dbReference>
<reference evidence="12" key="1">
    <citation type="submission" date="2022-05" db="EMBL/GenBank/DDBJ databases">
        <title>Comparative Genomics of Spacecraft Associated Microbes.</title>
        <authorList>
            <person name="Tran M.T."/>
            <person name="Wright A."/>
            <person name="Seuylemezian A."/>
            <person name="Eisen J."/>
            <person name="Coil D."/>
        </authorList>
    </citation>
    <scope>NUCLEOTIDE SEQUENCE</scope>
    <source>
        <strain evidence="12">214.1.1</strain>
    </source>
</reference>
<feature type="transmembrane region" description="Helical" evidence="10">
    <location>
        <begin position="55"/>
        <end position="74"/>
    </location>
</feature>
<evidence type="ECO:0000313" key="12">
    <source>
        <dbReference type="EMBL" id="MCM3713894.1"/>
    </source>
</evidence>
<keyword evidence="2" id="KW-0813">Transport</keyword>
<evidence type="ECO:0000256" key="8">
    <source>
        <dbReference type="ARBA" id="ARBA00023136"/>
    </source>
</evidence>
<evidence type="ECO:0000256" key="7">
    <source>
        <dbReference type="ARBA" id="ARBA00023065"/>
    </source>
</evidence>
<evidence type="ECO:0000256" key="2">
    <source>
        <dbReference type="ARBA" id="ARBA00022448"/>
    </source>
</evidence>
<dbReference type="AlphaFoldDB" id="A0A9X2DNC9"/>
<evidence type="ECO:0000256" key="9">
    <source>
        <dbReference type="ARBA" id="ARBA00023201"/>
    </source>
</evidence>
<evidence type="ECO:0000256" key="4">
    <source>
        <dbReference type="ARBA" id="ARBA00022692"/>
    </source>
</evidence>
<dbReference type="RefSeq" id="WP_251222697.1">
    <property type="nucleotide sequence ID" value="NZ_JAMBOL010000004.1"/>
</dbReference>
<evidence type="ECO:0000256" key="6">
    <source>
        <dbReference type="ARBA" id="ARBA00023053"/>
    </source>
</evidence>
<feature type="transmembrane region" description="Helical" evidence="10">
    <location>
        <begin position="80"/>
        <end position="105"/>
    </location>
</feature>
<evidence type="ECO:0000256" key="1">
    <source>
        <dbReference type="ARBA" id="ARBA00004651"/>
    </source>
</evidence>
<keyword evidence="3" id="KW-1003">Cell membrane</keyword>
<keyword evidence="4 10" id="KW-0812">Transmembrane</keyword>
<dbReference type="GO" id="GO:0015385">
    <property type="term" value="F:sodium:proton antiporter activity"/>
    <property type="evidence" value="ECO:0007669"/>
    <property type="project" value="InterPro"/>
</dbReference>
<dbReference type="GO" id="GO:0051453">
    <property type="term" value="P:regulation of intracellular pH"/>
    <property type="evidence" value="ECO:0007669"/>
    <property type="project" value="TreeGrafter"/>
</dbReference>
<feature type="transmembrane region" description="Helical" evidence="10">
    <location>
        <begin position="186"/>
        <end position="204"/>
    </location>
</feature>
<feature type="domain" description="Cation/H+ exchanger transmembrane" evidence="11">
    <location>
        <begin position="8"/>
        <end position="391"/>
    </location>
</feature>
<keyword evidence="5 10" id="KW-1133">Transmembrane helix</keyword>
<dbReference type="PANTHER" id="PTHR10110">
    <property type="entry name" value="SODIUM/HYDROGEN EXCHANGER"/>
    <property type="match status" value="1"/>
</dbReference>
<keyword evidence="8 10" id="KW-0472">Membrane</keyword>
<dbReference type="Proteomes" id="UP001139179">
    <property type="component" value="Unassembled WGS sequence"/>
</dbReference>
<feature type="transmembrane region" description="Helical" evidence="10">
    <location>
        <begin position="28"/>
        <end position="48"/>
    </location>
</feature>
<keyword evidence="13" id="KW-1185">Reference proteome</keyword>
<name>A0A9X2DNC9_9BACI</name>
<dbReference type="Gene3D" id="1.20.1530.20">
    <property type="match status" value="1"/>
</dbReference>
<dbReference type="EMBL" id="JAMBOL010000004">
    <property type="protein sequence ID" value="MCM3713894.1"/>
    <property type="molecule type" value="Genomic_DNA"/>
</dbReference>
<feature type="transmembrane region" description="Helical" evidence="10">
    <location>
        <begin position="367"/>
        <end position="389"/>
    </location>
</feature>
<dbReference type="GO" id="GO:0005886">
    <property type="term" value="C:plasma membrane"/>
    <property type="evidence" value="ECO:0007669"/>
    <property type="project" value="UniProtKB-SubCell"/>
</dbReference>
<dbReference type="InterPro" id="IPR038770">
    <property type="entry name" value="Na+/solute_symporter_sf"/>
</dbReference>
<dbReference type="GO" id="GO:0015386">
    <property type="term" value="F:potassium:proton antiporter activity"/>
    <property type="evidence" value="ECO:0007669"/>
    <property type="project" value="TreeGrafter"/>
</dbReference>
<organism evidence="12 13">
    <name type="scientific">Halalkalibacter oceani</name>
    <dbReference type="NCBI Taxonomy" id="1653776"/>
    <lineage>
        <taxon>Bacteria</taxon>
        <taxon>Bacillati</taxon>
        <taxon>Bacillota</taxon>
        <taxon>Bacilli</taxon>
        <taxon>Bacillales</taxon>
        <taxon>Bacillaceae</taxon>
        <taxon>Halalkalibacter</taxon>
    </lineage>
</organism>
<feature type="transmembrane region" description="Helical" evidence="10">
    <location>
        <begin position="270"/>
        <end position="293"/>
    </location>
</feature>
<evidence type="ECO:0000256" key="5">
    <source>
        <dbReference type="ARBA" id="ARBA00022989"/>
    </source>
</evidence>
<evidence type="ECO:0000256" key="3">
    <source>
        <dbReference type="ARBA" id="ARBA00022475"/>
    </source>
</evidence>
<dbReference type="Pfam" id="PF00999">
    <property type="entry name" value="Na_H_Exchanger"/>
    <property type="match status" value="1"/>
</dbReference>
<dbReference type="InterPro" id="IPR018422">
    <property type="entry name" value="Cation/H_exchanger_CPA1"/>
</dbReference>
<evidence type="ECO:0000313" key="13">
    <source>
        <dbReference type="Proteomes" id="UP001139179"/>
    </source>
</evidence>
<feature type="transmembrane region" description="Helical" evidence="10">
    <location>
        <begin position="216"/>
        <end position="249"/>
    </location>
</feature>
<dbReference type="InterPro" id="IPR006153">
    <property type="entry name" value="Cation/H_exchanger_TM"/>
</dbReference>
<dbReference type="PANTHER" id="PTHR10110:SF86">
    <property type="entry name" value="SODIUM_HYDROGEN EXCHANGER 7"/>
    <property type="match status" value="1"/>
</dbReference>
<gene>
    <name evidence="12" type="ORF">M3202_07335</name>
</gene>
<keyword evidence="7" id="KW-0406">Ion transport</keyword>
<accession>A0A9X2DNC9</accession>
<comment type="caution">
    <text evidence="12">The sequence shown here is derived from an EMBL/GenBank/DDBJ whole genome shotgun (WGS) entry which is preliminary data.</text>
</comment>
<feature type="transmembrane region" description="Helical" evidence="10">
    <location>
        <begin position="299"/>
        <end position="316"/>
    </location>
</feature>
<keyword evidence="6" id="KW-0915">Sodium</keyword>
<feature type="transmembrane region" description="Helical" evidence="10">
    <location>
        <begin position="156"/>
        <end position="174"/>
    </location>
</feature>
<keyword evidence="9" id="KW-0739">Sodium transport</keyword>
<evidence type="ECO:0000256" key="10">
    <source>
        <dbReference type="SAM" id="Phobius"/>
    </source>
</evidence>
<sequence>MQSFHVILLLFIGYIVFTIDKKKEAFPVPVVLVLLGVCLSFIPFFQSIELTKDMIFDWFLPALLFISAYHFPFSQFKKRILMILSLSTAGLLVMALLLAASIYLLAQPFVALSFLQALVMASILTPSDPVTVISILKQSSGEADLAYIVEGESMVNDGTSIVLFTVVAGVLATGESFRLLSFFSEFFIVSVAGVLIGALFGWMVTKAVHLTHHRQYQIMLSIILAYGSFYCAEHLGVSGVLASVTAGLMLSRTFEKSEKEEHFRQSLDGFWDAVEPSILALLFLVIGIVATKYLSFEDSGLIVLIFVATLLIRYLVVAWTSLMKRSWRHQMTRQKKAVLTMAGIKGAMSVALLLSLEADLGGEHHHIISLTFGTILVSLCLQSILIYPLTKRINKPRR</sequence>